<proteinExistence type="predicted"/>
<dbReference type="AlphaFoldDB" id="A0A9N9F1E5"/>
<name>A0A9N9F1E5_9GLOM</name>
<comment type="caution">
    <text evidence="1">The sequence shown here is derived from an EMBL/GenBank/DDBJ whole genome shotgun (WGS) entry which is preliminary data.</text>
</comment>
<gene>
    <name evidence="1" type="ORF">AGERDE_LOCUS4360</name>
</gene>
<evidence type="ECO:0000313" key="2">
    <source>
        <dbReference type="Proteomes" id="UP000789831"/>
    </source>
</evidence>
<organism evidence="1 2">
    <name type="scientific">Ambispora gerdemannii</name>
    <dbReference type="NCBI Taxonomy" id="144530"/>
    <lineage>
        <taxon>Eukaryota</taxon>
        <taxon>Fungi</taxon>
        <taxon>Fungi incertae sedis</taxon>
        <taxon>Mucoromycota</taxon>
        <taxon>Glomeromycotina</taxon>
        <taxon>Glomeromycetes</taxon>
        <taxon>Archaeosporales</taxon>
        <taxon>Ambisporaceae</taxon>
        <taxon>Ambispora</taxon>
    </lineage>
</organism>
<dbReference type="EMBL" id="CAJVPL010000496">
    <property type="protein sequence ID" value="CAG8503355.1"/>
    <property type="molecule type" value="Genomic_DNA"/>
</dbReference>
<protein>
    <submittedName>
        <fullName evidence="1">11489_t:CDS:1</fullName>
    </submittedName>
</protein>
<dbReference type="Proteomes" id="UP000789831">
    <property type="component" value="Unassembled WGS sequence"/>
</dbReference>
<reference evidence="1" key="1">
    <citation type="submission" date="2021-06" db="EMBL/GenBank/DDBJ databases">
        <authorList>
            <person name="Kallberg Y."/>
            <person name="Tangrot J."/>
            <person name="Rosling A."/>
        </authorList>
    </citation>
    <scope>NUCLEOTIDE SEQUENCE</scope>
    <source>
        <strain evidence="1">MT106</strain>
    </source>
</reference>
<keyword evidence="2" id="KW-1185">Reference proteome</keyword>
<feature type="non-terminal residue" evidence="1">
    <location>
        <position position="1"/>
    </location>
</feature>
<sequence>MPPPQLARLAQPKALMELNHQVYQISISPRPPAALSDKSMASDHQTLYLLLSLYSLLIHLFLEMALSKTNSNNSDQLQAPNQAKMC</sequence>
<accession>A0A9N9F1E5</accession>
<evidence type="ECO:0000313" key="1">
    <source>
        <dbReference type="EMBL" id="CAG8503355.1"/>
    </source>
</evidence>